<dbReference type="Gene3D" id="1.10.10.60">
    <property type="entry name" value="Homeodomain-like"/>
    <property type="match status" value="1"/>
</dbReference>
<keyword evidence="3" id="KW-0804">Transcription</keyword>
<evidence type="ECO:0000256" key="3">
    <source>
        <dbReference type="ARBA" id="ARBA00023163"/>
    </source>
</evidence>
<dbReference type="Pfam" id="PF00440">
    <property type="entry name" value="TetR_N"/>
    <property type="match status" value="1"/>
</dbReference>
<name>A0A848GI85_9BACT</name>
<dbReference type="SUPFAM" id="SSF46689">
    <property type="entry name" value="Homeodomain-like"/>
    <property type="match status" value="1"/>
</dbReference>
<keyword evidence="2" id="KW-0238">DNA-binding</keyword>
<sequence length="192" mass="21934">MARNKEFVLEERLENAKDVFWDKGYYNTSMKDLVNAMSLNPGSIYGTFRDKHQLFLESLKMYSVQTMEDYEQAARSAASPLDAIKAIIHSAVRRSLKEKKACLVVRSTFELAGKDPEVRVFLQQQNKSMVNMMASWINKAQAEKQVSRSKDATQLATFIVANFASIWQMQLLHNDKAMLESLENTLISILTN</sequence>
<dbReference type="Proteomes" id="UP000583266">
    <property type="component" value="Unassembled WGS sequence"/>
</dbReference>
<dbReference type="EMBL" id="JABBGC010000001">
    <property type="protein sequence ID" value="NML38144.1"/>
    <property type="molecule type" value="Genomic_DNA"/>
</dbReference>
<comment type="caution">
    <text evidence="6">The sequence shown here is derived from an EMBL/GenBank/DDBJ whole genome shotgun (WGS) entry which is preliminary data.</text>
</comment>
<dbReference type="GO" id="GO:0003677">
    <property type="term" value="F:DNA binding"/>
    <property type="evidence" value="ECO:0007669"/>
    <property type="project" value="UniProtKB-KW"/>
</dbReference>
<evidence type="ECO:0000313" key="6">
    <source>
        <dbReference type="EMBL" id="NML38144.1"/>
    </source>
</evidence>
<feature type="domain" description="HTH tetR-type" evidence="4">
    <location>
        <begin position="13"/>
        <end position="57"/>
    </location>
</feature>
<dbReference type="AlphaFoldDB" id="A0A848GI85"/>
<dbReference type="Gene3D" id="1.10.357.10">
    <property type="entry name" value="Tetracycline Repressor, domain 2"/>
    <property type="match status" value="1"/>
</dbReference>
<accession>A0A848GI85</accession>
<proteinExistence type="predicted"/>
<evidence type="ECO:0000259" key="4">
    <source>
        <dbReference type="Pfam" id="PF00440"/>
    </source>
</evidence>
<evidence type="ECO:0000256" key="1">
    <source>
        <dbReference type="ARBA" id="ARBA00023015"/>
    </source>
</evidence>
<protein>
    <submittedName>
        <fullName evidence="6">TetR/AcrR family transcriptional regulator</fullName>
    </submittedName>
</protein>
<keyword evidence="1" id="KW-0805">Transcription regulation</keyword>
<gene>
    <name evidence="6" type="ORF">HHL17_13140</name>
</gene>
<keyword evidence="7" id="KW-1185">Reference proteome</keyword>
<dbReference type="PANTHER" id="PTHR47506">
    <property type="entry name" value="TRANSCRIPTIONAL REGULATORY PROTEIN"/>
    <property type="match status" value="1"/>
</dbReference>
<organism evidence="6 7">
    <name type="scientific">Chitinophaga fulva</name>
    <dbReference type="NCBI Taxonomy" id="2728842"/>
    <lineage>
        <taxon>Bacteria</taxon>
        <taxon>Pseudomonadati</taxon>
        <taxon>Bacteroidota</taxon>
        <taxon>Chitinophagia</taxon>
        <taxon>Chitinophagales</taxon>
        <taxon>Chitinophagaceae</taxon>
        <taxon>Chitinophaga</taxon>
    </lineage>
</organism>
<dbReference type="InterPro" id="IPR009057">
    <property type="entry name" value="Homeodomain-like_sf"/>
</dbReference>
<evidence type="ECO:0000313" key="7">
    <source>
        <dbReference type="Proteomes" id="UP000583266"/>
    </source>
</evidence>
<dbReference type="Pfam" id="PF16925">
    <property type="entry name" value="TetR_C_13"/>
    <property type="match status" value="1"/>
</dbReference>
<dbReference type="RefSeq" id="WP_169225167.1">
    <property type="nucleotide sequence ID" value="NZ_JABBGC010000001.1"/>
</dbReference>
<dbReference type="InterPro" id="IPR001647">
    <property type="entry name" value="HTH_TetR"/>
</dbReference>
<evidence type="ECO:0000256" key="2">
    <source>
        <dbReference type="ARBA" id="ARBA00023125"/>
    </source>
</evidence>
<dbReference type="InterPro" id="IPR011075">
    <property type="entry name" value="TetR_C"/>
</dbReference>
<dbReference type="PANTHER" id="PTHR47506:SF10">
    <property type="entry name" value="TRANSCRIPTIONAL REGULATORY PROTEIN"/>
    <property type="match status" value="1"/>
</dbReference>
<dbReference type="InterPro" id="IPR036271">
    <property type="entry name" value="Tet_transcr_reg_TetR-rel_C_sf"/>
</dbReference>
<reference evidence="6 7" key="1">
    <citation type="submission" date="2020-04" db="EMBL/GenBank/DDBJ databases">
        <title>Chitinophaga sp. G-6-1-13 sp. nov., isolated from soil.</title>
        <authorList>
            <person name="Dahal R.H."/>
            <person name="Chaudhary D.K."/>
        </authorList>
    </citation>
    <scope>NUCLEOTIDE SEQUENCE [LARGE SCALE GENOMIC DNA]</scope>
    <source>
        <strain evidence="6 7">G-6-1-13</strain>
    </source>
</reference>
<evidence type="ECO:0000259" key="5">
    <source>
        <dbReference type="Pfam" id="PF16925"/>
    </source>
</evidence>
<feature type="domain" description="Tetracyclin repressor-like C-terminal" evidence="5">
    <location>
        <begin position="81"/>
        <end position="183"/>
    </location>
</feature>
<dbReference type="SUPFAM" id="SSF48498">
    <property type="entry name" value="Tetracyclin repressor-like, C-terminal domain"/>
    <property type="match status" value="1"/>
</dbReference>